<evidence type="ECO:0000313" key="10">
    <source>
        <dbReference type="Proteomes" id="UP001341840"/>
    </source>
</evidence>
<evidence type="ECO:0000256" key="6">
    <source>
        <dbReference type="ARBA" id="ARBA00023180"/>
    </source>
</evidence>
<evidence type="ECO:0000256" key="3">
    <source>
        <dbReference type="ARBA" id="ARBA00022603"/>
    </source>
</evidence>
<dbReference type="PANTHER" id="PTHR10108:SF968">
    <property type="entry name" value="METHYLTRANSFERASE PMT19-RELATED"/>
    <property type="match status" value="1"/>
</dbReference>
<evidence type="ECO:0000256" key="7">
    <source>
        <dbReference type="ARBA" id="ARBA00037847"/>
    </source>
</evidence>
<proteinExistence type="inferred from homology"/>
<keyword evidence="5 8" id="KW-0735">Signal-anchor</keyword>
<comment type="caution">
    <text evidence="9">The sequence shown here is derived from an EMBL/GenBank/DDBJ whole genome shotgun (WGS) entry which is preliminary data.</text>
</comment>
<keyword evidence="6 8" id="KW-0325">Glycoprotein</keyword>
<accession>A0ABU6T4C4</accession>
<keyword evidence="3 8" id="KW-0489">Methyltransferase</keyword>
<comment type="similarity">
    <text evidence="2 8">Belongs to the methyltransferase superfamily.</text>
</comment>
<keyword evidence="5 8" id="KW-0812">Transmembrane</keyword>
<gene>
    <name evidence="9" type="ORF">PIB30_003374</name>
</gene>
<dbReference type="InterPro" id="IPR029063">
    <property type="entry name" value="SAM-dependent_MTases_sf"/>
</dbReference>
<dbReference type="EC" id="2.1.1.-" evidence="8"/>
<dbReference type="Pfam" id="PF03141">
    <property type="entry name" value="Methyltransf_29"/>
    <property type="match status" value="2"/>
</dbReference>
<evidence type="ECO:0000256" key="2">
    <source>
        <dbReference type="ARBA" id="ARBA00008361"/>
    </source>
</evidence>
<dbReference type="SUPFAM" id="SSF53335">
    <property type="entry name" value="S-adenosyl-L-methionine-dependent methyltransferases"/>
    <property type="match status" value="2"/>
</dbReference>
<dbReference type="InterPro" id="IPR004159">
    <property type="entry name" value="Put_SAM_MeTrfase"/>
</dbReference>
<evidence type="ECO:0000256" key="5">
    <source>
        <dbReference type="ARBA" id="ARBA00022968"/>
    </source>
</evidence>
<protein>
    <recommendedName>
        <fullName evidence="8">Methyltransferase</fullName>
        <ecNumber evidence="8">2.1.1.-</ecNumber>
    </recommendedName>
</protein>
<name>A0ABU6T4C4_9FABA</name>
<dbReference type="Proteomes" id="UP001341840">
    <property type="component" value="Unassembled WGS sequence"/>
</dbReference>
<sequence>MSMMVSESQNMMIVKSILLCVIPCSLFLYLVSTYGNSSSVLITMASQQLLMSSSSSSSSTPPHFELCASNYTNYCPCQDPRRQRKYPKARMFRKERHCPQERLRCLVPRPMGYKSPFPWPQSKDYAWFSNVPFPKLVQYKKSQNWVRLEGDRFIFPGGGTSFPDGVKGYVQALNRLIPLPSPNITTALDVGCGVASFGASLMDYGILTMSIAPSDEHEGQVQFALERGLPAMLGVLSIHRLPFPSRSFHMAHCSRCLVPWTDNDGLYLREIDRILRPGGYWVLSGPPINWRVNYNAWGREAKELEKEQSILEDLAMELCWEKVAERDQIAVWQKPLNHMTCIHKLKTWRRHPKFCNSSSSSHPDAGWYTEMKACIFALPVPEEKDRVVNFDEDNRRWRRRVSRYGEMLKSLCCGRYRNVMDMNAEFGGFAATMAEMKYPVWVMNVVPVDAKGNMNNNSLGIIFERGLIGTYMDWCEAFSTYPRTYDLIHASGIFSMYKDKCDTSDILIEMHRIVRPNGALIIRDDRDIIMRVKETTDEMRWNGTLVSSEDNDETQMILLVDNT</sequence>
<keyword evidence="10" id="KW-1185">Reference proteome</keyword>
<dbReference type="Gene3D" id="3.40.50.150">
    <property type="entry name" value="Vaccinia Virus protein VP39"/>
    <property type="match status" value="2"/>
</dbReference>
<evidence type="ECO:0000256" key="8">
    <source>
        <dbReference type="RuleBase" id="RU366043"/>
    </source>
</evidence>
<reference evidence="9 10" key="1">
    <citation type="journal article" date="2023" name="Plants (Basel)">
        <title>Bridging the Gap: Combining Genomics and Transcriptomics Approaches to Understand Stylosanthes scabra, an Orphan Legume from the Brazilian Caatinga.</title>
        <authorList>
            <person name="Ferreira-Neto J.R.C."/>
            <person name="da Silva M.D."/>
            <person name="Binneck E."/>
            <person name="de Melo N.F."/>
            <person name="da Silva R.H."/>
            <person name="de Melo A.L.T.M."/>
            <person name="Pandolfi V."/>
            <person name="Bustamante F.O."/>
            <person name="Brasileiro-Vidal A.C."/>
            <person name="Benko-Iseppon A.M."/>
        </authorList>
    </citation>
    <scope>NUCLEOTIDE SEQUENCE [LARGE SCALE GENOMIC DNA]</scope>
    <source>
        <tissue evidence="9">Leaves</tissue>
    </source>
</reference>
<comment type="subcellular location">
    <subcellularLocation>
        <location evidence="7">Endomembrane system</location>
        <topology evidence="7">Single-pass membrane protein</topology>
    </subcellularLocation>
    <subcellularLocation>
        <location evidence="1 8">Membrane</location>
        <topology evidence="1 8">Single-pass type II membrane protein</topology>
    </subcellularLocation>
</comment>
<evidence type="ECO:0000256" key="4">
    <source>
        <dbReference type="ARBA" id="ARBA00022679"/>
    </source>
</evidence>
<evidence type="ECO:0000256" key="1">
    <source>
        <dbReference type="ARBA" id="ARBA00004606"/>
    </source>
</evidence>
<dbReference type="EMBL" id="JASCZI010090627">
    <property type="protein sequence ID" value="MED6143096.1"/>
    <property type="molecule type" value="Genomic_DNA"/>
</dbReference>
<dbReference type="PANTHER" id="PTHR10108">
    <property type="entry name" value="SAM-DEPENDENT METHYLTRANSFERASE"/>
    <property type="match status" value="1"/>
</dbReference>
<organism evidence="9 10">
    <name type="scientific">Stylosanthes scabra</name>
    <dbReference type="NCBI Taxonomy" id="79078"/>
    <lineage>
        <taxon>Eukaryota</taxon>
        <taxon>Viridiplantae</taxon>
        <taxon>Streptophyta</taxon>
        <taxon>Embryophyta</taxon>
        <taxon>Tracheophyta</taxon>
        <taxon>Spermatophyta</taxon>
        <taxon>Magnoliopsida</taxon>
        <taxon>eudicotyledons</taxon>
        <taxon>Gunneridae</taxon>
        <taxon>Pentapetalae</taxon>
        <taxon>rosids</taxon>
        <taxon>fabids</taxon>
        <taxon>Fabales</taxon>
        <taxon>Fabaceae</taxon>
        <taxon>Papilionoideae</taxon>
        <taxon>50 kb inversion clade</taxon>
        <taxon>dalbergioids sensu lato</taxon>
        <taxon>Dalbergieae</taxon>
        <taxon>Pterocarpus clade</taxon>
        <taxon>Stylosanthes</taxon>
    </lineage>
</organism>
<keyword evidence="4 8" id="KW-0808">Transferase</keyword>
<evidence type="ECO:0000313" key="9">
    <source>
        <dbReference type="EMBL" id="MED6143096.1"/>
    </source>
</evidence>